<feature type="transmembrane region" description="Helical" evidence="1">
    <location>
        <begin position="855"/>
        <end position="875"/>
    </location>
</feature>
<keyword evidence="1" id="KW-1133">Transmembrane helix</keyword>
<name>A0ABS9BVU0_9BACT</name>
<reference evidence="2 3" key="1">
    <citation type="submission" date="2022-01" db="EMBL/GenBank/DDBJ databases">
        <title>Mariniradius saccharolyticus sp. nov., isolated from sediment of a river.</title>
        <authorList>
            <person name="Liu H."/>
        </authorList>
    </citation>
    <scope>NUCLEOTIDE SEQUENCE [LARGE SCALE GENOMIC DNA]</scope>
    <source>
        <strain evidence="2 3">RY-2</strain>
    </source>
</reference>
<evidence type="ECO:0000313" key="3">
    <source>
        <dbReference type="Proteomes" id="UP001201449"/>
    </source>
</evidence>
<sequence length="1017" mass="111748">MRIANFAVKNYQFTLVIFLMTIALGMTTLLNMPRSEDPSLDSPQFPVIIIYPGTSPEDMEELVVDPLEKKIYALDDIKRIKTKISDGVAVLNVEYKYESNVNDKYQELVREVNAMRSELPQDIYSIEINKVDPSDVSILQIGLISENSSRENLQKFADRLQDELEKINALKKVEIHGLPQEIVRIDLQLEKMAQMNIPLNAVIGNIQSETANIPGGTIEAGNKAFNVKTSGNYAGIEEIANTMVYNAGGKNVALRDIAFVHKDYEENKHLTRLNGYRTVFVTAALKKGNNISQVQAQYLPVLEAFKSELPANIDMVVAFDQAEFVNKRLGGLGFDFMIAILLVSLTLLPLGTRAAAIVMISIPLSLGIGLVLINLLGFGLNQLSIVGLVVALGLLVDDSIVVVENIERWIREGHSRMEATLKGTKQIGLSVVGCTVTLIIAFMPLVFLPEGSGDFIRSLPVAVIMTVLASMLVSLTIIPFLSSRILKEHQAGSQGNLFLRALQKGISVSYAPLLERSLRKPVRTLIISMGIFVLSLGLFPVIGFSLFPASEKPQFLVNIISPIQTKIGETDRVAKELEALLRDVEEIEYFSTNVGKGNPRIYYNVIPENERTDFAQIFVQLKPSTSVSDKIRIIEDLRNSFEGFTGAKIEVKNFEQGPPITAPLEVRLSGTNLDSLRKIAGEVELMLRETPGTIYIDNPVSNLKTDVRVAIQKEKARSLGVNILEVDRTVRLAVAGLNLGRFSDADGDERQIIITTPKLERASLLNFNNLFINNQQGAAIPVQQIADLKLESSPLYIDHYNKTRTVSVTAFVQEGYLADRLISEVEAKVAGLQLPEGYSFKMAGEQESREESFGGFQTVIIVTVFLFIAVLILMFKTFKSTIIVLSVIPLGMVGALAALWLTGNSLSFVAIIGLIALAGIEVKNSILLVDFTNQLRAEGKPLDTAIREAGEIRFLPIVLTTLTAIGGLLPIAWSTNPLISPLAIVLIGGLISSTILSRIVTPVVYKLLPPRIEAENL</sequence>
<feature type="transmembrane region" description="Helical" evidence="1">
    <location>
        <begin position="12"/>
        <end position="32"/>
    </location>
</feature>
<feature type="transmembrane region" description="Helical" evidence="1">
    <location>
        <begin position="952"/>
        <end position="973"/>
    </location>
</feature>
<proteinExistence type="predicted"/>
<feature type="transmembrane region" description="Helical" evidence="1">
    <location>
        <begin position="383"/>
        <end position="406"/>
    </location>
</feature>
<dbReference type="SUPFAM" id="SSF82693">
    <property type="entry name" value="Multidrug efflux transporter AcrB pore domain, PN1, PN2, PC1 and PC2 subdomains"/>
    <property type="match status" value="2"/>
</dbReference>
<feature type="transmembrane region" description="Helical" evidence="1">
    <location>
        <begin position="355"/>
        <end position="377"/>
    </location>
</feature>
<dbReference type="PANTHER" id="PTHR32063:SF24">
    <property type="entry name" value="CATION EFFLUX SYSTEM (ACRB_ACRD_ACRF FAMILY)"/>
    <property type="match status" value="1"/>
</dbReference>
<evidence type="ECO:0000313" key="2">
    <source>
        <dbReference type="EMBL" id="MCF1752185.1"/>
    </source>
</evidence>
<dbReference type="PANTHER" id="PTHR32063">
    <property type="match status" value="1"/>
</dbReference>
<keyword evidence="1" id="KW-0472">Membrane</keyword>
<evidence type="ECO:0000256" key="1">
    <source>
        <dbReference type="SAM" id="Phobius"/>
    </source>
</evidence>
<keyword evidence="3" id="KW-1185">Reference proteome</keyword>
<accession>A0ABS9BVU0</accession>
<dbReference type="Gene3D" id="3.30.70.1320">
    <property type="entry name" value="Multidrug efflux transporter AcrB pore domain like"/>
    <property type="match status" value="1"/>
</dbReference>
<feature type="transmembrane region" description="Helical" evidence="1">
    <location>
        <begin position="525"/>
        <end position="547"/>
    </location>
</feature>
<feature type="transmembrane region" description="Helical" evidence="1">
    <location>
        <begin position="908"/>
        <end position="931"/>
    </location>
</feature>
<feature type="transmembrane region" description="Helical" evidence="1">
    <location>
        <begin position="329"/>
        <end position="348"/>
    </location>
</feature>
<dbReference type="PRINTS" id="PR00702">
    <property type="entry name" value="ACRIFLAVINRP"/>
</dbReference>
<dbReference type="Proteomes" id="UP001201449">
    <property type="component" value="Unassembled WGS sequence"/>
</dbReference>
<dbReference type="Pfam" id="PF00873">
    <property type="entry name" value="ACR_tran"/>
    <property type="match status" value="1"/>
</dbReference>
<feature type="transmembrane region" description="Helical" evidence="1">
    <location>
        <begin position="882"/>
        <end position="902"/>
    </location>
</feature>
<dbReference type="InterPro" id="IPR001036">
    <property type="entry name" value="Acrflvin-R"/>
</dbReference>
<comment type="caution">
    <text evidence="2">The sequence shown here is derived from an EMBL/GenBank/DDBJ whole genome shotgun (WGS) entry which is preliminary data.</text>
</comment>
<dbReference type="RefSeq" id="WP_234862089.1">
    <property type="nucleotide sequence ID" value="NZ_JAKEVZ010000010.1"/>
</dbReference>
<dbReference type="SUPFAM" id="SSF82866">
    <property type="entry name" value="Multidrug efflux transporter AcrB transmembrane domain"/>
    <property type="match status" value="2"/>
</dbReference>
<feature type="transmembrane region" description="Helical" evidence="1">
    <location>
        <begin position="979"/>
        <end position="1001"/>
    </location>
</feature>
<gene>
    <name evidence="2" type="ORF">L0U89_14075</name>
</gene>
<protein>
    <submittedName>
        <fullName evidence="2">Efflux RND transporter permease subunit</fullName>
    </submittedName>
</protein>
<dbReference type="SUPFAM" id="SSF82714">
    <property type="entry name" value="Multidrug efflux transporter AcrB TolC docking domain, DN and DC subdomains"/>
    <property type="match status" value="2"/>
</dbReference>
<dbReference type="Gene3D" id="1.20.1640.10">
    <property type="entry name" value="Multidrug efflux transporter AcrB transmembrane domain"/>
    <property type="match status" value="2"/>
</dbReference>
<dbReference type="Gene3D" id="3.30.70.1440">
    <property type="entry name" value="Multidrug efflux transporter AcrB pore domain"/>
    <property type="match status" value="1"/>
</dbReference>
<dbReference type="Gene3D" id="3.30.70.1430">
    <property type="entry name" value="Multidrug efflux transporter AcrB pore domain"/>
    <property type="match status" value="2"/>
</dbReference>
<dbReference type="InterPro" id="IPR027463">
    <property type="entry name" value="AcrB_DN_DC_subdom"/>
</dbReference>
<dbReference type="EMBL" id="JAKEVZ010000010">
    <property type="protein sequence ID" value="MCF1752185.1"/>
    <property type="molecule type" value="Genomic_DNA"/>
</dbReference>
<keyword evidence="1" id="KW-0812">Transmembrane</keyword>
<feature type="transmembrane region" description="Helical" evidence="1">
    <location>
        <begin position="459"/>
        <end position="481"/>
    </location>
</feature>
<feature type="transmembrane region" description="Helical" evidence="1">
    <location>
        <begin position="427"/>
        <end position="447"/>
    </location>
</feature>
<organism evidence="2 3">
    <name type="scientific">Mariniradius sediminis</name>
    <dbReference type="NCBI Taxonomy" id="2909237"/>
    <lineage>
        <taxon>Bacteria</taxon>
        <taxon>Pseudomonadati</taxon>
        <taxon>Bacteroidota</taxon>
        <taxon>Cytophagia</taxon>
        <taxon>Cytophagales</taxon>
        <taxon>Cyclobacteriaceae</taxon>
        <taxon>Mariniradius</taxon>
    </lineage>
</organism>
<dbReference type="Gene3D" id="3.30.2090.10">
    <property type="entry name" value="Multidrug efflux transporter AcrB TolC docking domain, DN and DC subdomains"/>
    <property type="match status" value="2"/>
</dbReference>